<dbReference type="InterPro" id="IPR008993">
    <property type="entry name" value="TIMP-like_OB-fold"/>
</dbReference>
<sequence length="169" mass="19007">MAVILMAAGLTTFPTASHACKCVEEKSVEKELESSKAVFSGKVIEIKTSNNNRKILFEVEETWKGVSQTEIILEDERSSCSTDFFEGESYLVYAHEFQGELTTDICDRTRELSSVGDDLVTLGTGSKPTEEVDLKSKLQNPIIHTMYIWVPLIILFILSAFFIRKRTKS</sequence>
<evidence type="ECO:0000256" key="1">
    <source>
        <dbReference type="SAM" id="Phobius"/>
    </source>
</evidence>
<accession>A0A846TLT6</accession>
<proteinExistence type="predicted"/>
<name>A0A846TLT6_9BACI</name>
<dbReference type="Gene3D" id="2.40.50.120">
    <property type="match status" value="1"/>
</dbReference>
<reference evidence="2 3" key="1">
    <citation type="submission" date="2020-03" db="EMBL/GenBank/DDBJ databases">
        <authorList>
            <person name="Sun Q."/>
        </authorList>
    </citation>
    <scope>NUCLEOTIDE SEQUENCE [LARGE SCALE GENOMIC DNA]</scope>
    <source>
        <strain evidence="2 3">KACC 21451</strain>
    </source>
</reference>
<dbReference type="SUPFAM" id="SSF50242">
    <property type="entry name" value="TIMP-like"/>
    <property type="match status" value="1"/>
</dbReference>
<gene>
    <name evidence="2" type="ORF">GWK17_14125</name>
</gene>
<evidence type="ECO:0000313" key="3">
    <source>
        <dbReference type="Proteomes" id="UP000587942"/>
    </source>
</evidence>
<evidence type="ECO:0000313" key="2">
    <source>
        <dbReference type="EMBL" id="NKE06592.1"/>
    </source>
</evidence>
<keyword evidence="1" id="KW-0812">Transmembrane</keyword>
<protein>
    <recommendedName>
        <fullName evidence="4">CbiN domain protein</fullName>
    </recommendedName>
</protein>
<dbReference type="AlphaFoldDB" id="A0A846TLT6"/>
<dbReference type="Proteomes" id="UP000587942">
    <property type="component" value="Unassembled WGS sequence"/>
</dbReference>
<keyword evidence="1" id="KW-0472">Membrane</keyword>
<feature type="transmembrane region" description="Helical" evidence="1">
    <location>
        <begin position="146"/>
        <end position="163"/>
    </location>
</feature>
<dbReference type="EMBL" id="JAAVUM010000009">
    <property type="protein sequence ID" value="NKE06592.1"/>
    <property type="molecule type" value="Genomic_DNA"/>
</dbReference>
<keyword evidence="1" id="KW-1133">Transmembrane helix</keyword>
<organism evidence="2 3">
    <name type="scientific">Mesobacillus selenatarsenatis</name>
    <dbReference type="NCBI Taxonomy" id="388741"/>
    <lineage>
        <taxon>Bacteria</taxon>
        <taxon>Bacillati</taxon>
        <taxon>Bacillota</taxon>
        <taxon>Bacilli</taxon>
        <taxon>Bacillales</taxon>
        <taxon>Bacillaceae</taxon>
        <taxon>Mesobacillus</taxon>
    </lineage>
</organism>
<evidence type="ECO:0008006" key="4">
    <source>
        <dbReference type="Google" id="ProtNLM"/>
    </source>
</evidence>
<comment type="caution">
    <text evidence="2">The sequence shown here is derived from an EMBL/GenBank/DDBJ whole genome shotgun (WGS) entry which is preliminary data.</text>
</comment>